<feature type="transmembrane region" description="Helical" evidence="1">
    <location>
        <begin position="326"/>
        <end position="352"/>
    </location>
</feature>
<feature type="transmembrane region" description="Helical" evidence="1">
    <location>
        <begin position="269"/>
        <end position="290"/>
    </location>
</feature>
<proteinExistence type="predicted"/>
<name>A0A1W0W8P4_HYPEX</name>
<evidence type="ECO:0000313" key="3">
    <source>
        <dbReference type="Proteomes" id="UP000192578"/>
    </source>
</evidence>
<evidence type="ECO:0000256" key="1">
    <source>
        <dbReference type="SAM" id="Phobius"/>
    </source>
</evidence>
<feature type="transmembrane region" description="Helical" evidence="1">
    <location>
        <begin position="430"/>
        <end position="454"/>
    </location>
</feature>
<comment type="caution">
    <text evidence="2">The sequence shown here is derived from an EMBL/GenBank/DDBJ whole genome shotgun (WGS) entry which is preliminary data.</text>
</comment>
<feature type="transmembrane region" description="Helical" evidence="1">
    <location>
        <begin position="203"/>
        <end position="228"/>
    </location>
</feature>
<keyword evidence="1" id="KW-1133">Transmembrane helix</keyword>
<keyword evidence="3" id="KW-1185">Reference proteome</keyword>
<reference evidence="3" key="1">
    <citation type="submission" date="2017-01" db="EMBL/GenBank/DDBJ databases">
        <title>Comparative genomics of anhydrobiosis in the tardigrade Hypsibius dujardini.</title>
        <authorList>
            <person name="Yoshida Y."/>
            <person name="Koutsovoulos G."/>
            <person name="Laetsch D."/>
            <person name="Stevens L."/>
            <person name="Kumar S."/>
            <person name="Horikawa D."/>
            <person name="Ishino K."/>
            <person name="Komine S."/>
            <person name="Tomita M."/>
            <person name="Blaxter M."/>
            <person name="Arakawa K."/>
        </authorList>
    </citation>
    <scope>NUCLEOTIDE SEQUENCE [LARGE SCALE GENOMIC DNA]</scope>
    <source>
        <strain evidence="3">Z151</strain>
    </source>
</reference>
<gene>
    <name evidence="2" type="ORF">BV898_14151</name>
</gene>
<feature type="transmembrane region" description="Helical" evidence="1">
    <location>
        <begin position="234"/>
        <end position="262"/>
    </location>
</feature>
<protein>
    <submittedName>
        <fullName evidence="2">Uncharacterized protein</fullName>
    </submittedName>
</protein>
<feature type="transmembrane region" description="Helical" evidence="1">
    <location>
        <begin position="296"/>
        <end position="319"/>
    </location>
</feature>
<feature type="transmembrane region" description="Helical" evidence="1">
    <location>
        <begin position="137"/>
        <end position="164"/>
    </location>
</feature>
<accession>A0A1W0W8P4</accession>
<feature type="transmembrane region" description="Helical" evidence="1">
    <location>
        <begin position="170"/>
        <end position="196"/>
    </location>
</feature>
<keyword evidence="1" id="KW-0812">Transmembrane</keyword>
<keyword evidence="1" id="KW-0472">Membrane</keyword>
<feature type="transmembrane region" description="Helical" evidence="1">
    <location>
        <begin position="111"/>
        <end position="130"/>
    </location>
</feature>
<feature type="transmembrane region" description="Helical" evidence="1">
    <location>
        <begin position="461"/>
        <end position="484"/>
    </location>
</feature>
<dbReference type="Proteomes" id="UP000192578">
    <property type="component" value="Unassembled WGS sequence"/>
</dbReference>
<dbReference type="AlphaFoldDB" id="A0A1W0W8P4"/>
<feature type="transmembrane region" description="Helical" evidence="1">
    <location>
        <begin position="358"/>
        <end position="391"/>
    </location>
</feature>
<evidence type="ECO:0000313" key="2">
    <source>
        <dbReference type="EMBL" id="OQV11575.1"/>
    </source>
</evidence>
<organism evidence="2 3">
    <name type="scientific">Hypsibius exemplaris</name>
    <name type="common">Freshwater tardigrade</name>
    <dbReference type="NCBI Taxonomy" id="2072580"/>
    <lineage>
        <taxon>Eukaryota</taxon>
        <taxon>Metazoa</taxon>
        <taxon>Ecdysozoa</taxon>
        <taxon>Tardigrada</taxon>
        <taxon>Eutardigrada</taxon>
        <taxon>Parachela</taxon>
        <taxon>Hypsibioidea</taxon>
        <taxon>Hypsibiidae</taxon>
        <taxon>Hypsibius</taxon>
    </lineage>
</organism>
<sequence length="965" mass="111996">MKSTFTGLHSFDWSHLTSAAFQYNTNTYMTTPTPHAPPSRFFASLSDETERADIPTNHARRYHHPDRCISQQSTHKKQLRQLFVLEFGSPICRRSYSSNAPVRTSNLRPNGFIIFFIFFNIFIFIVFILIKSIEQLFLIFIVVSILIVENFVVILIFVFIYYIFVLFIFVIIHFFIVVNLVFFLHIILFIIIIDIFVIFNVEIVFHILLFIVVINVFVFLLILIFIVVVNFLVFIHILFFIIVFNIVLFFHILLFIIIVNFLLIFDVVLFFHILFFIVVIHLFVIFNVFVVLDVLLFIFVVDIIVIVDIFFIFNVVLFFNILLFVVLFDVIVIFNVVVVIHILLFIVIFNFVVLFHILFFIVIINVLVFIHVLFFIIVFNIVFFFHILFLFVIIDFLIIFNVVLFFHFLLFIVIVDFLIIFNVFVVLDVVFFIVVIDIFVIFNFVVIFHILLFIIVIDFLLIFNVFVVFDILLFIVVIHVFVIFNVVLFFHILFFIVVIHVFVIFNVFVVLDVLLFIVVHPHLSSSSNLRVIIRAPSSPHLIRSSNRQSFQLPSFKSSFLFQHHLFLSQSSTSFVISHVESSSPPRPASLHQRLNVSITNSSNCSLFIHRLQRRHLHPQSSSSSSIITSFFPIFQRSIPLIPLYLNFFPSVNPQSSVINFKRYRRPLTVPPLHRPGASTFFPVIFNTPPSLHLPHSPANHVVIHIFRIILQHHPSFFNIPLLLRHHRTVFRHLQTSYPSHPRSRSSINRLPTFVSSHTPILFFIIVSNSSSYSSTSFLFIANFVDSQLLSHITSPLSCNRLPLSSNTLVLRPSSTLASHVFVTQASLRRPPSSSSYHISGHLNFRRRHFHNPPLNASVTSTFVIHLQTTINPLHYQQKNLVSFFFINNSTSSPILQTVHYVRLFSVTNRLSLSPSSSHILLSSSIHRLHFLISKTLNVFLSSTSSSFASTNPPRFVHLQPSSSSL</sequence>
<feature type="transmembrane region" description="Helical" evidence="1">
    <location>
        <begin position="490"/>
        <end position="519"/>
    </location>
</feature>
<dbReference type="EMBL" id="MTYJ01000168">
    <property type="protein sequence ID" value="OQV11575.1"/>
    <property type="molecule type" value="Genomic_DNA"/>
</dbReference>
<feature type="transmembrane region" description="Helical" evidence="1">
    <location>
        <begin position="398"/>
        <end position="424"/>
    </location>
</feature>